<dbReference type="InterPro" id="IPR051995">
    <property type="entry name" value="Ciliary_GTPase"/>
</dbReference>
<dbReference type="GO" id="GO:0097500">
    <property type="term" value="P:receptor localization to non-motile cilium"/>
    <property type="evidence" value="ECO:0007669"/>
    <property type="project" value="TreeGrafter"/>
</dbReference>
<evidence type="ECO:0000256" key="1">
    <source>
        <dbReference type="ARBA" id="ARBA00022741"/>
    </source>
</evidence>
<sequence>MFNLMSNCCTWVSKIQEPIRKVTILVVGLDKAGKTSSIRGMLRVPNGVESGPTHGCIRYELRVENYLVTLFDVGGSAESRGAWRELYGEAHGIIFVVDSNDRQRIKEAREVLSDLLKQPRVAGKPLLVLANKQDKMNALLGSELIEILCLEKLVNQSRSLCHIEPCSALMDLRRWSDRKTLRGLRWLLRAVCLDYPELCARVAQDSKRPLEPREREKNGKVQRKTKVERIRSSKSDLRKVHRPKDKEKKPKSEGKLQPIRNMLQKLKFFEDEKDEEPDNEQEEDGDGNEGEQENSSHRDKASSALIPPKKGKLKRKTKVKEETLDVPESPENDEKPLKGCHQKKKRAVKVKRKNKINTEEMPAAYSQPADLSATFDLYRKAILALKERQDQGQ</sequence>
<dbReference type="Gene3D" id="3.40.50.300">
    <property type="entry name" value="P-loop containing nucleotide triphosphate hydrolases"/>
    <property type="match status" value="1"/>
</dbReference>
<keyword evidence="4" id="KW-0460">Magnesium</keyword>
<feature type="binding site" evidence="3">
    <location>
        <begin position="131"/>
        <end position="134"/>
    </location>
    <ligand>
        <name>GTP</name>
        <dbReference type="ChEBI" id="CHEBI:37565"/>
    </ligand>
</feature>
<dbReference type="AlphaFoldDB" id="A0A3Q0RZC9"/>
<dbReference type="CDD" id="cd04161">
    <property type="entry name" value="Arl2l1_Arl13_like"/>
    <property type="match status" value="1"/>
</dbReference>
<dbReference type="PANTHER" id="PTHR46090:SF4">
    <property type="entry name" value="ADP RIBOSYLATION FACTOR LIKE GTPASE 13A"/>
    <property type="match status" value="1"/>
</dbReference>
<proteinExistence type="predicted"/>
<dbReference type="GO" id="GO:0005525">
    <property type="term" value="F:GTP binding"/>
    <property type="evidence" value="ECO:0007669"/>
    <property type="project" value="UniProtKB-KW"/>
</dbReference>
<evidence type="ECO:0000256" key="4">
    <source>
        <dbReference type="PIRSR" id="PIRSR606689-2"/>
    </source>
</evidence>
<feature type="binding site" evidence="3">
    <location>
        <position position="75"/>
    </location>
    <ligand>
        <name>GTP</name>
        <dbReference type="ChEBI" id="CHEBI:37565"/>
    </ligand>
</feature>
<dbReference type="OMA" id="QVNMFNL"/>
<dbReference type="Ensembl" id="ENSACIT00000016176.1">
    <property type="protein sequence ID" value="ENSACIP00000015762.1"/>
    <property type="gene ID" value="ENSACIG00000012235.1"/>
</dbReference>
<dbReference type="InterPro" id="IPR027417">
    <property type="entry name" value="P-loop_NTPase"/>
</dbReference>
<dbReference type="GO" id="GO:0097730">
    <property type="term" value="C:non-motile cilium"/>
    <property type="evidence" value="ECO:0007669"/>
    <property type="project" value="TreeGrafter"/>
</dbReference>
<keyword evidence="2 3" id="KW-0342">GTP-binding</keyword>
<keyword evidence="4" id="KW-0479">Metal-binding</keyword>
<dbReference type="SMART" id="SM00178">
    <property type="entry name" value="SAR"/>
    <property type="match status" value="1"/>
</dbReference>
<feature type="compositionally biased region" description="Basic residues" evidence="5">
    <location>
        <begin position="309"/>
        <end position="318"/>
    </location>
</feature>
<dbReference type="PROSITE" id="PS51417">
    <property type="entry name" value="ARF"/>
    <property type="match status" value="1"/>
</dbReference>
<feature type="binding site" evidence="3">
    <location>
        <begin position="28"/>
        <end position="35"/>
    </location>
    <ligand>
        <name>GTP</name>
        <dbReference type="ChEBI" id="CHEBI:37565"/>
    </ligand>
</feature>
<dbReference type="GeneTree" id="ENSGT00940000161284"/>
<keyword evidence="7" id="KW-1185">Reference proteome</keyword>
<evidence type="ECO:0000256" key="2">
    <source>
        <dbReference type="ARBA" id="ARBA00023134"/>
    </source>
</evidence>
<dbReference type="SUPFAM" id="SSF52540">
    <property type="entry name" value="P-loop containing nucleoside triphosphate hydrolases"/>
    <property type="match status" value="1"/>
</dbReference>
<evidence type="ECO:0000256" key="3">
    <source>
        <dbReference type="PIRSR" id="PIRSR606689-1"/>
    </source>
</evidence>
<dbReference type="STRING" id="61819.ENSACIP00000015762"/>
<organism evidence="6 7">
    <name type="scientific">Amphilophus citrinellus</name>
    <name type="common">Midas cichlid</name>
    <name type="synonym">Cichlasoma citrinellum</name>
    <dbReference type="NCBI Taxonomy" id="61819"/>
    <lineage>
        <taxon>Eukaryota</taxon>
        <taxon>Metazoa</taxon>
        <taxon>Chordata</taxon>
        <taxon>Craniata</taxon>
        <taxon>Vertebrata</taxon>
        <taxon>Euteleostomi</taxon>
        <taxon>Actinopterygii</taxon>
        <taxon>Neopterygii</taxon>
        <taxon>Teleostei</taxon>
        <taxon>Neoteleostei</taxon>
        <taxon>Acanthomorphata</taxon>
        <taxon>Ovalentaria</taxon>
        <taxon>Cichlomorphae</taxon>
        <taxon>Cichliformes</taxon>
        <taxon>Cichlidae</taxon>
        <taxon>New World cichlids</taxon>
        <taxon>Cichlasomatinae</taxon>
        <taxon>Heroini</taxon>
        <taxon>Amphilophus</taxon>
    </lineage>
</organism>
<protein>
    <submittedName>
        <fullName evidence="6">ADP-ribosylation factor-like 13A</fullName>
    </submittedName>
</protein>
<dbReference type="GO" id="GO:0060170">
    <property type="term" value="C:ciliary membrane"/>
    <property type="evidence" value="ECO:0007669"/>
    <property type="project" value="TreeGrafter"/>
</dbReference>
<dbReference type="SMART" id="SM00177">
    <property type="entry name" value="ARF"/>
    <property type="match status" value="1"/>
</dbReference>
<dbReference type="PRINTS" id="PR00328">
    <property type="entry name" value="SAR1GTPBP"/>
</dbReference>
<feature type="region of interest" description="Disordered" evidence="5">
    <location>
        <begin position="205"/>
        <end position="354"/>
    </location>
</feature>
<dbReference type="GO" id="GO:0003924">
    <property type="term" value="F:GTPase activity"/>
    <property type="evidence" value="ECO:0007669"/>
    <property type="project" value="InterPro"/>
</dbReference>
<dbReference type="PANTHER" id="PTHR46090">
    <property type="entry name" value="ADP-RIBOSYLATION FACTOR-LIKE PROTEIN 13B"/>
    <property type="match status" value="1"/>
</dbReference>
<evidence type="ECO:0000313" key="6">
    <source>
        <dbReference type="Ensembl" id="ENSACIP00000015762.1"/>
    </source>
</evidence>
<feature type="compositionally biased region" description="Basic residues" evidence="5">
    <location>
        <begin position="338"/>
        <end position="354"/>
    </location>
</feature>
<feature type="binding site" evidence="4">
    <location>
        <position position="35"/>
    </location>
    <ligand>
        <name>Mg(2+)</name>
        <dbReference type="ChEBI" id="CHEBI:18420"/>
    </ligand>
</feature>
<feature type="compositionally biased region" description="Basic and acidic residues" evidence="5">
    <location>
        <begin position="205"/>
        <end position="254"/>
    </location>
</feature>
<dbReference type="GO" id="GO:1905515">
    <property type="term" value="P:non-motile cilium assembly"/>
    <property type="evidence" value="ECO:0007669"/>
    <property type="project" value="TreeGrafter"/>
</dbReference>
<feature type="binding site" evidence="4">
    <location>
        <position position="53"/>
    </location>
    <ligand>
        <name>Mg(2+)</name>
        <dbReference type="ChEBI" id="CHEBI:18420"/>
    </ligand>
</feature>
<evidence type="ECO:0000313" key="7">
    <source>
        <dbReference type="Proteomes" id="UP000261340"/>
    </source>
</evidence>
<keyword evidence="1 3" id="KW-0547">Nucleotide-binding</keyword>
<reference evidence="6" key="2">
    <citation type="submission" date="2025-09" db="UniProtKB">
        <authorList>
            <consortium name="Ensembl"/>
        </authorList>
    </citation>
    <scope>IDENTIFICATION</scope>
</reference>
<name>A0A3Q0RZC9_AMPCI</name>
<dbReference type="Proteomes" id="UP000261340">
    <property type="component" value="Unplaced"/>
</dbReference>
<evidence type="ECO:0000256" key="5">
    <source>
        <dbReference type="SAM" id="MobiDB-lite"/>
    </source>
</evidence>
<accession>A0A3Q0RZC9</accession>
<reference evidence="6" key="1">
    <citation type="submission" date="2025-08" db="UniProtKB">
        <authorList>
            <consortium name="Ensembl"/>
        </authorList>
    </citation>
    <scope>IDENTIFICATION</scope>
</reference>
<dbReference type="GO" id="GO:0046872">
    <property type="term" value="F:metal ion binding"/>
    <property type="evidence" value="ECO:0007669"/>
    <property type="project" value="UniProtKB-KW"/>
</dbReference>
<feature type="compositionally biased region" description="Acidic residues" evidence="5">
    <location>
        <begin position="271"/>
        <end position="292"/>
    </location>
</feature>
<dbReference type="Pfam" id="PF00025">
    <property type="entry name" value="Arf"/>
    <property type="match status" value="1"/>
</dbReference>
<dbReference type="InterPro" id="IPR006689">
    <property type="entry name" value="Small_GTPase_ARF/SAR"/>
</dbReference>
<dbReference type="FunFam" id="3.40.50.300:FF:000415">
    <property type="entry name" value="ADP-ribosylation factor-like GTPase 13B"/>
    <property type="match status" value="1"/>
</dbReference>